<dbReference type="Proteomes" id="UP000185936">
    <property type="component" value="Unassembled WGS sequence"/>
</dbReference>
<evidence type="ECO:0000313" key="4">
    <source>
        <dbReference type="Proteomes" id="UP000185936"/>
    </source>
</evidence>
<accession>A0A1N7D8M2</accession>
<evidence type="ECO:0000259" key="2">
    <source>
        <dbReference type="PROSITE" id="PS50206"/>
    </source>
</evidence>
<dbReference type="Gene3D" id="3.40.250.10">
    <property type="entry name" value="Rhodanese-like domain"/>
    <property type="match status" value="1"/>
</dbReference>
<dbReference type="SMART" id="SM00450">
    <property type="entry name" value="RHOD"/>
    <property type="match status" value="1"/>
</dbReference>
<dbReference type="GO" id="GO:0070813">
    <property type="term" value="P:hydrogen sulfide metabolic process"/>
    <property type="evidence" value="ECO:0007669"/>
    <property type="project" value="TreeGrafter"/>
</dbReference>
<dbReference type="SUPFAM" id="SSF52821">
    <property type="entry name" value="Rhodanese/Cell cycle control phosphatase"/>
    <property type="match status" value="1"/>
</dbReference>
<evidence type="ECO:0000256" key="1">
    <source>
        <dbReference type="ARBA" id="ARBA00022723"/>
    </source>
</evidence>
<dbReference type="GO" id="GO:0006749">
    <property type="term" value="P:glutathione metabolic process"/>
    <property type="evidence" value="ECO:0007669"/>
    <property type="project" value="InterPro"/>
</dbReference>
<dbReference type="CDD" id="cd07724">
    <property type="entry name" value="POD-like_MBL-fold"/>
    <property type="match status" value="1"/>
</dbReference>
<dbReference type="InterPro" id="IPR036873">
    <property type="entry name" value="Rhodanese-like_dom_sf"/>
</dbReference>
<gene>
    <name evidence="3" type="ORF">SAMN05421752_10260</name>
</gene>
<dbReference type="GO" id="GO:0046872">
    <property type="term" value="F:metal ion binding"/>
    <property type="evidence" value="ECO:0007669"/>
    <property type="project" value="UniProtKB-KW"/>
</dbReference>
<dbReference type="EMBL" id="FTNR01000002">
    <property type="protein sequence ID" value="SIR72075.1"/>
    <property type="molecule type" value="Genomic_DNA"/>
</dbReference>
<protein>
    <submittedName>
        <fullName evidence="3">Glyoxylase, beta-lactamase superfamily II</fullName>
    </submittedName>
</protein>
<evidence type="ECO:0000313" key="3">
    <source>
        <dbReference type="EMBL" id="SIR72075.1"/>
    </source>
</evidence>
<dbReference type="AlphaFoldDB" id="A0A1N7D8M2"/>
<proteinExistence type="predicted"/>
<dbReference type="PANTHER" id="PTHR43084:SF1">
    <property type="entry name" value="PERSULFIDE DIOXYGENASE ETHE1, MITOCHONDRIAL"/>
    <property type="match status" value="1"/>
</dbReference>
<feature type="domain" description="Rhodanese" evidence="2">
    <location>
        <begin position="85"/>
        <end position="182"/>
    </location>
</feature>
<dbReference type="PROSITE" id="PS50206">
    <property type="entry name" value="RHODANESE_3"/>
    <property type="match status" value="1"/>
</dbReference>
<dbReference type="InterPro" id="IPR001279">
    <property type="entry name" value="Metallo-B-lactamas"/>
</dbReference>
<keyword evidence="1" id="KW-0479">Metal-binding</keyword>
<dbReference type="GO" id="GO:0050313">
    <property type="term" value="F:sulfur dioxygenase activity"/>
    <property type="evidence" value="ECO:0007669"/>
    <property type="project" value="InterPro"/>
</dbReference>
<dbReference type="SMART" id="SM00849">
    <property type="entry name" value="Lactamase_B"/>
    <property type="match status" value="1"/>
</dbReference>
<dbReference type="InterPro" id="IPR001763">
    <property type="entry name" value="Rhodanese-like_dom"/>
</dbReference>
<organism evidence="3 4">
    <name type="scientific">Natronorubrum thiooxidans</name>
    <dbReference type="NCBI Taxonomy" id="308853"/>
    <lineage>
        <taxon>Archaea</taxon>
        <taxon>Methanobacteriati</taxon>
        <taxon>Methanobacteriota</taxon>
        <taxon>Stenosarchaea group</taxon>
        <taxon>Halobacteria</taxon>
        <taxon>Halobacteriales</taxon>
        <taxon>Natrialbaceae</taxon>
        <taxon>Natronorubrum</taxon>
    </lineage>
</organism>
<dbReference type="InterPro" id="IPR051682">
    <property type="entry name" value="Mito_Persulfide_Diox"/>
</dbReference>
<dbReference type="SUPFAM" id="SSF56281">
    <property type="entry name" value="Metallo-hydrolase/oxidoreductase"/>
    <property type="match status" value="1"/>
</dbReference>
<dbReference type="Gene3D" id="3.60.15.10">
    <property type="entry name" value="Ribonuclease Z/Hydroxyacylglutathione hydrolase-like"/>
    <property type="match status" value="1"/>
</dbReference>
<dbReference type="STRING" id="308853.SAMN05421752_10260"/>
<reference evidence="4" key="1">
    <citation type="submission" date="2017-01" db="EMBL/GenBank/DDBJ databases">
        <authorList>
            <person name="Varghese N."/>
            <person name="Submissions S."/>
        </authorList>
    </citation>
    <scope>NUCLEOTIDE SEQUENCE [LARGE SCALE GENOMIC DNA]</scope>
    <source>
        <strain evidence="4">type strain: HArc-</strain>
    </source>
</reference>
<dbReference type="Pfam" id="PF00753">
    <property type="entry name" value="Lactamase_B"/>
    <property type="match status" value="1"/>
</dbReference>
<name>A0A1N7D8M2_9EURY</name>
<dbReference type="Pfam" id="PF00581">
    <property type="entry name" value="Rhodanese"/>
    <property type="match status" value="1"/>
</dbReference>
<dbReference type="InterPro" id="IPR036866">
    <property type="entry name" value="RibonucZ/Hydroxyglut_hydro"/>
</dbReference>
<dbReference type="PANTHER" id="PTHR43084">
    <property type="entry name" value="PERSULFIDE DIOXYGENASE ETHE1"/>
    <property type="match status" value="1"/>
</dbReference>
<sequence>MHLANSCESPKRVLTPLWALTYVQTRVIRHLEQKLYCAIREILYKLLSASNRYWELYNMADMDFPTPDEPVESVTPDELKARIDAGDEVTLLDARMESDYDEWRIDGENVESINVPYFEFLEDDIDAHSLQKIPEDREITVLCAKGGASEFVAGTLAERDYDVNHLEDGMNGWARIYEAVEVKDYDGAGTLLQYQRPSSGCLGYFVYDDGEAAIIDPLRAFTDRYLNDADELGVELKYAIDTHIHADHISGVRALDAVGVEGVIPEASVDRGVTYADEMTLAEDGDEFQVGDVTIETVYTPGHTSGMTSYLIDDSLLATGDGLFIESVARPDLEEGDDGAPEAASLLYESLQERVLSQPDDTLIGGAHFSDAAEPAADGTYTAPVGQLKEDMAALTMDEDEFVELILSDMPPRPANYEDIIPTNLGQQQADDDEAFELELGPNNCAASQDSLADD</sequence>
<keyword evidence="4" id="KW-1185">Reference proteome</keyword>
<dbReference type="InterPro" id="IPR044528">
    <property type="entry name" value="POD-like_MBL-fold"/>
</dbReference>